<dbReference type="Gene3D" id="2.40.10.120">
    <property type="match status" value="1"/>
</dbReference>
<gene>
    <name evidence="14" type="ORF">FP2506_07096</name>
</gene>
<dbReference type="Gene3D" id="2.30.42.10">
    <property type="match status" value="2"/>
</dbReference>
<proteinExistence type="inferred from homology"/>
<feature type="binding site" evidence="10">
    <location>
        <position position="173"/>
    </location>
    <ligand>
        <name>substrate</name>
    </ligand>
</feature>
<reference evidence="14 15" key="1">
    <citation type="journal article" date="2010" name="J. Bacteriol.">
        <title>Genome sequence of Fulvimarina pelagi HTCC2506T, a Mn(II)-oxidizing alphaproteobacterium possessing an aerobic anoxygenic photosynthetic gene cluster and Xanthorhodopsin.</title>
        <authorList>
            <person name="Kang I."/>
            <person name="Oh H.M."/>
            <person name="Lim S.I."/>
            <person name="Ferriera S."/>
            <person name="Giovannoni S.J."/>
            <person name="Cho J.C."/>
        </authorList>
    </citation>
    <scope>NUCLEOTIDE SEQUENCE [LARGE SCALE GENOMIC DNA]</scope>
    <source>
        <strain evidence="14 15">HTCC2506</strain>
    </source>
</reference>
<dbReference type="InterPro" id="IPR009003">
    <property type="entry name" value="Peptidase_S1_PA"/>
</dbReference>
<feature type="region of interest" description="Disordered" evidence="11">
    <location>
        <begin position="38"/>
        <end position="63"/>
    </location>
</feature>
<evidence type="ECO:0000256" key="1">
    <source>
        <dbReference type="ARBA" id="ARBA00004418"/>
    </source>
</evidence>
<feature type="chain" id="PRO_5039090071" evidence="12">
    <location>
        <begin position="28"/>
        <end position="501"/>
    </location>
</feature>
<evidence type="ECO:0000256" key="10">
    <source>
        <dbReference type="PIRSR" id="PIRSR611782-2"/>
    </source>
</evidence>
<dbReference type="SUPFAM" id="SSF50494">
    <property type="entry name" value="Trypsin-like serine proteases"/>
    <property type="match status" value="1"/>
</dbReference>
<dbReference type="EMBL" id="AATP01000001">
    <property type="protein sequence ID" value="EAU42587.1"/>
    <property type="molecule type" value="Genomic_DNA"/>
</dbReference>
<dbReference type="InterPro" id="IPR001940">
    <property type="entry name" value="Peptidase_S1C"/>
</dbReference>
<keyword evidence="5" id="KW-0677">Repeat</keyword>
<dbReference type="PANTHER" id="PTHR22939:SF129">
    <property type="entry name" value="SERINE PROTEASE HTRA2, MITOCHONDRIAL"/>
    <property type="match status" value="1"/>
</dbReference>
<feature type="active site" description="Charge relay system" evidence="9">
    <location>
        <position position="249"/>
    </location>
</feature>
<evidence type="ECO:0000256" key="6">
    <source>
        <dbReference type="ARBA" id="ARBA00022764"/>
    </source>
</evidence>
<feature type="active site" description="Charge relay system" evidence="9">
    <location>
        <position position="173"/>
    </location>
</feature>
<evidence type="ECO:0000256" key="3">
    <source>
        <dbReference type="ARBA" id="ARBA00022670"/>
    </source>
</evidence>
<feature type="binding site" evidence="10">
    <location>
        <position position="143"/>
    </location>
    <ligand>
        <name>substrate</name>
    </ligand>
</feature>
<dbReference type="Proteomes" id="UP000004310">
    <property type="component" value="Unassembled WGS sequence"/>
</dbReference>
<dbReference type="PROSITE" id="PS50106">
    <property type="entry name" value="PDZ"/>
    <property type="match status" value="1"/>
</dbReference>
<dbReference type="eggNOG" id="COG0265">
    <property type="taxonomic scope" value="Bacteria"/>
</dbReference>
<dbReference type="PRINTS" id="PR00834">
    <property type="entry name" value="PROTEASES2C"/>
</dbReference>
<comment type="similarity">
    <text evidence="2">Belongs to the peptidase S1C family.</text>
</comment>
<dbReference type="RefSeq" id="WP_007066561.1">
    <property type="nucleotide sequence ID" value="NZ_DS022272.1"/>
</dbReference>
<dbReference type="AlphaFoldDB" id="Q0G6X7"/>
<organism evidence="14 15">
    <name type="scientific">Fulvimarina pelagi HTCC2506</name>
    <dbReference type="NCBI Taxonomy" id="314231"/>
    <lineage>
        <taxon>Bacteria</taxon>
        <taxon>Pseudomonadati</taxon>
        <taxon>Pseudomonadota</taxon>
        <taxon>Alphaproteobacteria</taxon>
        <taxon>Hyphomicrobiales</taxon>
        <taxon>Aurantimonadaceae</taxon>
        <taxon>Fulvimarina</taxon>
    </lineage>
</organism>
<keyword evidence="15" id="KW-1185">Reference proteome</keyword>
<evidence type="ECO:0000256" key="2">
    <source>
        <dbReference type="ARBA" id="ARBA00010541"/>
    </source>
</evidence>
<feature type="active site" description="Charge relay system" evidence="9">
    <location>
        <position position="143"/>
    </location>
</feature>
<keyword evidence="4 12" id="KW-0732">Signal</keyword>
<feature type="domain" description="PDZ" evidence="13">
    <location>
        <begin position="319"/>
        <end position="384"/>
    </location>
</feature>
<dbReference type="Pfam" id="PF17820">
    <property type="entry name" value="PDZ_6"/>
    <property type="match status" value="2"/>
</dbReference>
<sequence>MASFKNLALLVTTIGLSFSLALKPTMAQGWSFGGLFGQEDSTRKTEPPPTISDQEAIVDPSRSVPDSRSEITLSFAPLVRKSAPAVVNVYAARAVPERLSPFAGDPFFGQFFGAPSQREPRIESSLGSGVIVDPSGLVVTNNHVIADADEVKIAFADGREFATTILLKDDDVDLAVLRIAESEEEFPSVDLADSDGLEIGDLVLAIGNPFGIGQTVTNGIVSALARTNLSPRDPGVFIQTDAAINPGNSGGALIDMQGRLVGVNTAIFSKSGGSNGIGFAIPSNLVASFVRAAKAGGEFNRPYVGAAFGRVTPDIANAVGLARPTGAIVHAISDGSPAEEAGLQEGDIVLEVGSIAISDPDALGYRLATAGIGTSTTLTVLRGEDRNTLTIALAGAPEDPPRDERILGGRNPFSGAKVWNMSPKVAEELDLPLETDGVVVADVARGSYAARFGLRPRDLIIAVNGNRVDTTSSIEGILSENWGGYDFEIERGGRRLVRRVR</sequence>
<dbReference type="InterPro" id="IPR011782">
    <property type="entry name" value="Pept_S1C_Do"/>
</dbReference>
<dbReference type="HOGENOM" id="CLU_020120_1_1_5"/>
<dbReference type="NCBIfam" id="TIGR02037">
    <property type="entry name" value="degP_htrA_DO"/>
    <property type="match status" value="1"/>
</dbReference>
<accession>Q0G6X7</accession>
<protein>
    <submittedName>
        <fullName evidence="14">Serine protease</fullName>
    </submittedName>
</protein>
<dbReference type="GO" id="GO:0042597">
    <property type="term" value="C:periplasmic space"/>
    <property type="evidence" value="ECO:0007669"/>
    <property type="project" value="UniProtKB-SubCell"/>
</dbReference>
<feature type="binding site" evidence="10">
    <location>
        <begin position="247"/>
        <end position="249"/>
    </location>
    <ligand>
        <name>substrate</name>
    </ligand>
</feature>
<evidence type="ECO:0000256" key="7">
    <source>
        <dbReference type="ARBA" id="ARBA00022801"/>
    </source>
</evidence>
<keyword evidence="8" id="KW-0720">Serine protease</keyword>
<keyword evidence="7" id="KW-0378">Hydrolase</keyword>
<keyword evidence="3 14" id="KW-0645">Protease</keyword>
<comment type="caution">
    <text evidence="14">The sequence shown here is derived from an EMBL/GenBank/DDBJ whole genome shotgun (WGS) entry which is preliminary data.</text>
</comment>
<dbReference type="InterPro" id="IPR001478">
    <property type="entry name" value="PDZ"/>
</dbReference>
<evidence type="ECO:0000256" key="9">
    <source>
        <dbReference type="PIRSR" id="PIRSR611782-1"/>
    </source>
</evidence>
<dbReference type="PANTHER" id="PTHR22939">
    <property type="entry name" value="SERINE PROTEASE FAMILY S1C HTRA-RELATED"/>
    <property type="match status" value="1"/>
</dbReference>
<evidence type="ECO:0000313" key="14">
    <source>
        <dbReference type="EMBL" id="EAU42587.1"/>
    </source>
</evidence>
<feature type="signal peptide" evidence="12">
    <location>
        <begin position="1"/>
        <end position="27"/>
    </location>
</feature>
<dbReference type="SUPFAM" id="SSF50156">
    <property type="entry name" value="PDZ domain-like"/>
    <property type="match status" value="2"/>
</dbReference>
<evidence type="ECO:0000256" key="4">
    <source>
        <dbReference type="ARBA" id="ARBA00022729"/>
    </source>
</evidence>
<evidence type="ECO:0000256" key="5">
    <source>
        <dbReference type="ARBA" id="ARBA00022737"/>
    </source>
</evidence>
<name>Q0G6X7_9HYPH</name>
<comment type="subcellular location">
    <subcellularLocation>
        <location evidence="1">Periplasm</location>
    </subcellularLocation>
</comment>
<evidence type="ECO:0000256" key="12">
    <source>
        <dbReference type="SAM" id="SignalP"/>
    </source>
</evidence>
<dbReference type="InterPro" id="IPR041489">
    <property type="entry name" value="PDZ_6"/>
</dbReference>
<dbReference type="InterPro" id="IPR036034">
    <property type="entry name" value="PDZ_sf"/>
</dbReference>
<evidence type="ECO:0000259" key="13">
    <source>
        <dbReference type="PROSITE" id="PS50106"/>
    </source>
</evidence>
<evidence type="ECO:0000256" key="11">
    <source>
        <dbReference type="SAM" id="MobiDB-lite"/>
    </source>
</evidence>
<dbReference type="SMART" id="SM00228">
    <property type="entry name" value="PDZ"/>
    <property type="match status" value="2"/>
</dbReference>
<keyword evidence="6" id="KW-0574">Periplasm</keyword>
<dbReference type="GO" id="GO:0006508">
    <property type="term" value="P:proteolysis"/>
    <property type="evidence" value="ECO:0007669"/>
    <property type="project" value="UniProtKB-KW"/>
</dbReference>
<evidence type="ECO:0000313" key="15">
    <source>
        <dbReference type="Proteomes" id="UP000004310"/>
    </source>
</evidence>
<evidence type="ECO:0000256" key="8">
    <source>
        <dbReference type="ARBA" id="ARBA00022825"/>
    </source>
</evidence>
<dbReference type="STRING" id="217511.GCA_001463845_00193"/>
<dbReference type="Pfam" id="PF13365">
    <property type="entry name" value="Trypsin_2"/>
    <property type="match status" value="1"/>
</dbReference>
<dbReference type="GO" id="GO:0004252">
    <property type="term" value="F:serine-type endopeptidase activity"/>
    <property type="evidence" value="ECO:0007669"/>
    <property type="project" value="InterPro"/>
</dbReference>